<name>A0A8J2I8H9_9PLEO</name>
<evidence type="ECO:0000256" key="7">
    <source>
        <dbReference type="ARBA" id="ARBA00023128"/>
    </source>
</evidence>
<evidence type="ECO:0000256" key="10">
    <source>
        <dbReference type="SAM" id="MobiDB-lite"/>
    </source>
</evidence>
<feature type="transmembrane region" description="Helical" evidence="11">
    <location>
        <begin position="316"/>
        <end position="332"/>
    </location>
</feature>
<dbReference type="Pfam" id="PF02096">
    <property type="entry name" value="60KD_IMP"/>
    <property type="match status" value="1"/>
</dbReference>
<evidence type="ECO:0000256" key="5">
    <source>
        <dbReference type="ARBA" id="ARBA00022946"/>
    </source>
</evidence>
<evidence type="ECO:0000256" key="9">
    <source>
        <dbReference type="RuleBase" id="RU003945"/>
    </source>
</evidence>
<feature type="compositionally biased region" description="Basic and acidic residues" evidence="10">
    <location>
        <begin position="488"/>
        <end position="512"/>
    </location>
</feature>
<dbReference type="PANTHER" id="PTHR12428">
    <property type="entry name" value="OXA1"/>
    <property type="match status" value="1"/>
</dbReference>
<evidence type="ECO:0000313" key="13">
    <source>
        <dbReference type="EMBL" id="CAG5159838.1"/>
    </source>
</evidence>
<keyword evidence="7" id="KW-0496">Mitochondrion</keyword>
<evidence type="ECO:0000256" key="1">
    <source>
        <dbReference type="ARBA" id="ARBA00004448"/>
    </source>
</evidence>
<comment type="caution">
    <text evidence="13">The sequence shown here is derived from an EMBL/GenBank/DDBJ whole genome shotgun (WGS) entry which is preliminary data.</text>
</comment>
<protein>
    <recommendedName>
        <fullName evidence="12">Membrane insertase YidC/Oxa/ALB C-terminal domain-containing protein</fullName>
    </recommendedName>
</protein>
<evidence type="ECO:0000256" key="2">
    <source>
        <dbReference type="ARBA" id="ARBA00009877"/>
    </source>
</evidence>
<evidence type="ECO:0000256" key="11">
    <source>
        <dbReference type="SAM" id="Phobius"/>
    </source>
</evidence>
<dbReference type="InterPro" id="IPR028055">
    <property type="entry name" value="YidC/Oxa/ALB_C"/>
</dbReference>
<dbReference type="EMBL" id="CAJRGZ010000019">
    <property type="protein sequence ID" value="CAG5159838.1"/>
    <property type="molecule type" value="Genomic_DNA"/>
</dbReference>
<feature type="transmembrane region" description="Helical" evidence="11">
    <location>
        <begin position="338"/>
        <end position="354"/>
    </location>
</feature>
<dbReference type="GO" id="GO:0005743">
    <property type="term" value="C:mitochondrial inner membrane"/>
    <property type="evidence" value="ECO:0007669"/>
    <property type="project" value="UniProtKB-SubCell"/>
</dbReference>
<feature type="transmembrane region" description="Helical" evidence="11">
    <location>
        <begin position="280"/>
        <end position="296"/>
    </location>
</feature>
<dbReference type="PANTHER" id="PTHR12428:SF66">
    <property type="entry name" value="MITOCHONDRIAL INNER MEMBRANE PROTEIN OXA1L"/>
    <property type="match status" value="1"/>
</dbReference>
<dbReference type="GO" id="GO:0032977">
    <property type="term" value="F:membrane insertase activity"/>
    <property type="evidence" value="ECO:0007669"/>
    <property type="project" value="InterPro"/>
</dbReference>
<feature type="transmembrane region" description="Helical" evidence="11">
    <location>
        <begin position="228"/>
        <end position="250"/>
    </location>
</feature>
<evidence type="ECO:0000256" key="6">
    <source>
        <dbReference type="ARBA" id="ARBA00022989"/>
    </source>
</evidence>
<dbReference type="GeneID" id="67017489"/>
<evidence type="ECO:0000256" key="3">
    <source>
        <dbReference type="ARBA" id="ARBA00022692"/>
    </source>
</evidence>
<evidence type="ECO:0000313" key="14">
    <source>
        <dbReference type="Proteomes" id="UP000676310"/>
    </source>
</evidence>
<dbReference type="InterPro" id="IPR001708">
    <property type="entry name" value="YidC/ALB3/OXA1/COX18"/>
</dbReference>
<keyword evidence="3 9" id="KW-0812">Transmembrane</keyword>
<reference evidence="13" key="1">
    <citation type="submission" date="2021-05" db="EMBL/GenBank/DDBJ databases">
        <authorList>
            <person name="Stam R."/>
        </authorList>
    </citation>
    <scope>NUCLEOTIDE SEQUENCE</scope>
    <source>
        <strain evidence="13">CS162</strain>
    </source>
</reference>
<dbReference type="Proteomes" id="UP000676310">
    <property type="component" value="Unassembled WGS sequence"/>
</dbReference>
<organism evidence="13 14">
    <name type="scientific">Alternaria atra</name>
    <dbReference type="NCBI Taxonomy" id="119953"/>
    <lineage>
        <taxon>Eukaryota</taxon>
        <taxon>Fungi</taxon>
        <taxon>Dikarya</taxon>
        <taxon>Ascomycota</taxon>
        <taxon>Pezizomycotina</taxon>
        <taxon>Dothideomycetes</taxon>
        <taxon>Pleosporomycetidae</taxon>
        <taxon>Pleosporales</taxon>
        <taxon>Pleosporineae</taxon>
        <taxon>Pleosporaceae</taxon>
        <taxon>Alternaria</taxon>
        <taxon>Alternaria sect. Ulocladioides</taxon>
    </lineage>
</organism>
<evidence type="ECO:0000259" key="12">
    <source>
        <dbReference type="Pfam" id="PF02096"/>
    </source>
</evidence>
<keyword evidence="4" id="KW-0999">Mitochondrion inner membrane</keyword>
<sequence>MLSATSVRNASWYAPWSWGKSSSPVDASSLTPAERVPIAEFSNRPVSEFAQQHAEPVVTTSTPELAPAAIDKPAVVDGASVSTEAAVETASTYTEPKTLDGVFSAEPVKDTLPTAEIDPTRLIDHAGQLKELGLDYGWGMTTLFEKTIETIYLQSGWGWAGSIVAAGLVVRCSTFVFQAMSSDKMAAMASLGPITKPIQEKMEAAIARGDKQQVDLYKMQQAEIMRPYMGGILSTGGFMFMQAWIGFSAFRFLRAMGELPVPGMAHDGFLWFTDLTARDPYFVLPFATSAIMYTVFKTGGETGIQADVGKAAARQYMFTGLSIFLGLVTAFQPSALQLYFLVSGIMGGFTGWLLRQNGFRRMIGIKTLPSPASTELYTKVAKGELKLKDIKGSDGRVRYQPPTRTAVPNNRRQLSGINVKPGVALPAHLKPEAPKINTEYPDRDVDYEEGAKGKPINEKLDYYRRNYRLSYIWRRMTNATDDGLRKVGFGDKKMSTEEAKRKKKAEDYEIERRRRFQNRA</sequence>
<dbReference type="RefSeq" id="XP_043169238.1">
    <property type="nucleotide sequence ID" value="XM_043313303.1"/>
</dbReference>
<accession>A0A8J2I8H9</accession>
<proteinExistence type="inferred from homology"/>
<evidence type="ECO:0000256" key="4">
    <source>
        <dbReference type="ARBA" id="ARBA00022792"/>
    </source>
</evidence>
<keyword evidence="14" id="KW-1185">Reference proteome</keyword>
<comment type="similarity">
    <text evidence="2 9">Belongs to the OXA1/ALB3/YidC family.</text>
</comment>
<keyword evidence="8 11" id="KW-0472">Membrane</keyword>
<dbReference type="CDD" id="cd20069">
    <property type="entry name" value="5TM_Oxa1-like"/>
    <property type="match status" value="1"/>
</dbReference>
<comment type="subcellular location">
    <subcellularLocation>
        <location evidence="9">Membrane</location>
        <topology evidence="9">Multi-pass membrane protein</topology>
    </subcellularLocation>
    <subcellularLocation>
        <location evidence="1">Mitochondrion inner membrane</location>
        <topology evidence="1">Multi-pass membrane protein</topology>
    </subcellularLocation>
</comment>
<keyword evidence="5" id="KW-0809">Transit peptide</keyword>
<dbReference type="AlphaFoldDB" id="A0A8J2I8H9"/>
<dbReference type="OrthoDB" id="2148490at2759"/>
<gene>
    <name evidence="13" type="ORF">ALTATR162_LOCUS5684</name>
</gene>
<evidence type="ECO:0000256" key="8">
    <source>
        <dbReference type="ARBA" id="ARBA00023136"/>
    </source>
</evidence>
<feature type="domain" description="Membrane insertase YidC/Oxa/ALB C-terminal" evidence="12">
    <location>
        <begin position="159"/>
        <end position="353"/>
    </location>
</feature>
<keyword evidence="6 11" id="KW-1133">Transmembrane helix</keyword>
<dbReference type="GO" id="GO:0032979">
    <property type="term" value="P:protein insertion into mitochondrial inner membrane from matrix"/>
    <property type="evidence" value="ECO:0007669"/>
    <property type="project" value="TreeGrafter"/>
</dbReference>
<feature type="region of interest" description="Disordered" evidence="10">
    <location>
        <begin position="488"/>
        <end position="520"/>
    </location>
</feature>